<dbReference type="Proteomes" id="UP000014060">
    <property type="component" value="Unassembled WGS sequence"/>
</dbReference>
<dbReference type="RefSeq" id="WP_000332101.1">
    <property type="nucleotide sequence ID" value="NZ_KB976042.1"/>
</dbReference>
<proteinExistence type="predicted"/>
<organism evidence="1 2">
    <name type="scientific">Bacillus cereus TIAC219</name>
    <dbReference type="NCBI Taxonomy" id="718222"/>
    <lineage>
        <taxon>Bacteria</taxon>
        <taxon>Bacillati</taxon>
        <taxon>Bacillota</taxon>
        <taxon>Bacilli</taxon>
        <taxon>Bacillales</taxon>
        <taxon>Bacillaceae</taxon>
        <taxon>Bacillus</taxon>
        <taxon>Bacillus cereus group</taxon>
    </lineage>
</organism>
<reference evidence="1 2" key="1">
    <citation type="submission" date="2013-01" db="EMBL/GenBank/DDBJ databases">
        <title>The Genome Sequence of Bacillus cereus TIAC219.</title>
        <authorList>
            <consortium name="The Broad Institute Genome Sequencing Platform"/>
            <consortium name="The Broad Institute Genome Sequencing Center for Infectious Disease"/>
            <person name="Feldgarden M."/>
            <person name="Van der Auwera G.A."/>
            <person name="Mahillon J."/>
            <person name="Duprez V."/>
            <person name="Timmery S."/>
            <person name="Mattelet C."/>
            <person name="Dierick K."/>
            <person name="Sun M."/>
            <person name="Yu Z."/>
            <person name="Zhu L."/>
            <person name="Hu X."/>
            <person name="Shank E.B."/>
            <person name="Swiecicka I."/>
            <person name="Hansen B.M."/>
            <person name="Andrup L."/>
            <person name="Walker B."/>
            <person name="Young S.K."/>
            <person name="Zeng Q."/>
            <person name="Gargeya S."/>
            <person name="Fitzgerald M."/>
            <person name="Haas B."/>
            <person name="Abouelleil A."/>
            <person name="Alvarado L."/>
            <person name="Arachchi H.M."/>
            <person name="Berlin A.M."/>
            <person name="Chapman S.B."/>
            <person name="Dewar J."/>
            <person name="Goldberg J."/>
            <person name="Griggs A."/>
            <person name="Gujja S."/>
            <person name="Hansen M."/>
            <person name="Howarth C."/>
            <person name="Imamovic A."/>
            <person name="Larimer J."/>
            <person name="McCowan C."/>
            <person name="Murphy C."/>
            <person name="Neiman D."/>
            <person name="Pearson M."/>
            <person name="Priest M."/>
            <person name="Roberts A."/>
            <person name="Saif S."/>
            <person name="Shea T."/>
            <person name="Sisk P."/>
            <person name="Sykes S."/>
            <person name="Wortman J."/>
            <person name="Nusbaum C."/>
            <person name="Birren B."/>
        </authorList>
    </citation>
    <scope>NUCLEOTIDE SEQUENCE [LARGE SCALE GENOMIC DNA]</scope>
    <source>
        <strain evidence="1 2">TIAC219</strain>
    </source>
</reference>
<evidence type="ECO:0008006" key="3">
    <source>
        <dbReference type="Google" id="ProtNLM"/>
    </source>
</evidence>
<gene>
    <name evidence="1" type="ORF">IAY_05102</name>
</gene>
<protein>
    <recommendedName>
        <fullName evidence="3">Phage protein</fullName>
    </recommendedName>
</protein>
<evidence type="ECO:0000313" key="2">
    <source>
        <dbReference type="Proteomes" id="UP000014060"/>
    </source>
</evidence>
<comment type="caution">
    <text evidence="1">The sequence shown here is derived from an EMBL/GenBank/DDBJ whole genome shotgun (WGS) entry which is preliminary data.</text>
</comment>
<dbReference type="AlphaFoldDB" id="A0ABC9STN2"/>
<name>A0ABC9STN2_BACCE</name>
<evidence type="ECO:0000313" key="1">
    <source>
        <dbReference type="EMBL" id="EOQ59345.1"/>
    </source>
</evidence>
<dbReference type="EMBL" id="AHCJ01000065">
    <property type="protein sequence ID" value="EOQ59345.1"/>
    <property type="molecule type" value="Genomic_DNA"/>
</dbReference>
<sequence>MAYVIQNVKTKKYLKHNGNYNPDAYHFKDVNEQEKAGRYPSIEYSMLNMLGSGMLIHRKSLKSLKYK</sequence>
<accession>A0ABC9STN2</accession>